<dbReference type="PANTHER" id="PTHR34406">
    <property type="entry name" value="PROTEIN YCEI"/>
    <property type="match status" value="1"/>
</dbReference>
<name>A0ABW4JUY6_9HYPH</name>
<dbReference type="InterPro" id="IPR007372">
    <property type="entry name" value="Lipid/polyisoprenoid-bd_YceI"/>
</dbReference>
<dbReference type="Gene3D" id="2.40.128.110">
    <property type="entry name" value="Lipid/polyisoprenoid-binding, YceI-like"/>
    <property type="match status" value="1"/>
</dbReference>
<evidence type="ECO:0000259" key="2">
    <source>
        <dbReference type="SMART" id="SM00867"/>
    </source>
</evidence>
<dbReference type="RefSeq" id="WP_149891555.1">
    <property type="nucleotide sequence ID" value="NZ_JBHUFA010000001.1"/>
</dbReference>
<keyword evidence="1" id="KW-0732">Signal</keyword>
<dbReference type="Pfam" id="PF04264">
    <property type="entry name" value="YceI"/>
    <property type="match status" value="1"/>
</dbReference>
<dbReference type="Proteomes" id="UP001597327">
    <property type="component" value="Unassembled WGS sequence"/>
</dbReference>
<reference evidence="4" key="1">
    <citation type="journal article" date="2019" name="Int. J. Syst. Evol. Microbiol.">
        <title>The Global Catalogue of Microorganisms (GCM) 10K type strain sequencing project: providing services to taxonomists for standard genome sequencing and annotation.</title>
        <authorList>
            <consortium name="The Broad Institute Genomics Platform"/>
            <consortium name="The Broad Institute Genome Sequencing Center for Infectious Disease"/>
            <person name="Wu L."/>
            <person name="Ma J."/>
        </authorList>
    </citation>
    <scope>NUCLEOTIDE SEQUENCE [LARGE SCALE GENOMIC DNA]</scope>
    <source>
        <strain evidence="4">JCM 3369</strain>
    </source>
</reference>
<feature type="domain" description="Lipid/polyisoprenoid-binding YceI-like" evidence="2">
    <location>
        <begin position="22"/>
        <end position="180"/>
    </location>
</feature>
<comment type="caution">
    <text evidence="3">The sequence shown here is derived from an EMBL/GenBank/DDBJ whole genome shotgun (WGS) entry which is preliminary data.</text>
</comment>
<dbReference type="PANTHER" id="PTHR34406:SF1">
    <property type="entry name" value="PROTEIN YCEI"/>
    <property type="match status" value="1"/>
</dbReference>
<keyword evidence="4" id="KW-1185">Reference proteome</keyword>
<dbReference type="SMART" id="SM00867">
    <property type="entry name" value="YceI"/>
    <property type="match status" value="1"/>
</dbReference>
<dbReference type="SUPFAM" id="SSF101874">
    <property type="entry name" value="YceI-like"/>
    <property type="match status" value="1"/>
</dbReference>
<organism evidence="3 4">
    <name type="scientific">Roseibium aestuarii</name>
    <dbReference type="NCBI Taxonomy" id="2600299"/>
    <lineage>
        <taxon>Bacteria</taxon>
        <taxon>Pseudomonadati</taxon>
        <taxon>Pseudomonadota</taxon>
        <taxon>Alphaproteobacteria</taxon>
        <taxon>Hyphomicrobiales</taxon>
        <taxon>Stappiaceae</taxon>
        <taxon>Roseibium</taxon>
    </lineage>
</organism>
<evidence type="ECO:0000313" key="4">
    <source>
        <dbReference type="Proteomes" id="UP001597327"/>
    </source>
</evidence>
<proteinExistence type="predicted"/>
<dbReference type="InterPro" id="IPR036761">
    <property type="entry name" value="TTHA0802/YceI-like_sf"/>
</dbReference>
<evidence type="ECO:0000313" key="3">
    <source>
        <dbReference type="EMBL" id="MFD1694611.1"/>
    </source>
</evidence>
<gene>
    <name evidence="3" type="ORF">ACFSC7_03725</name>
</gene>
<sequence>MKTLLLSLAALPFLTTAVLADSWTVDPAKSTLGFEVGQADGAVKGQFQAFEADIDFDPANPGAAKISARIDTLSVATGNRQYDDMLAQPDYFNANTLSVATFETSAVTALGDDRYQAEGTVSIKGIAQPVTLVFTLHIEGDTAHAVGTAELSRSAFDMGASVTPPTLSDAVTVSLDLTASR</sequence>
<protein>
    <submittedName>
        <fullName evidence="3">YceI family protein</fullName>
    </submittedName>
</protein>
<evidence type="ECO:0000256" key="1">
    <source>
        <dbReference type="SAM" id="SignalP"/>
    </source>
</evidence>
<dbReference type="EMBL" id="JBHUFA010000001">
    <property type="protein sequence ID" value="MFD1694611.1"/>
    <property type="molecule type" value="Genomic_DNA"/>
</dbReference>
<accession>A0ABW4JUY6</accession>
<feature type="chain" id="PRO_5045182738" evidence="1">
    <location>
        <begin position="21"/>
        <end position="181"/>
    </location>
</feature>
<feature type="signal peptide" evidence="1">
    <location>
        <begin position="1"/>
        <end position="20"/>
    </location>
</feature>